<evidence type="ECO:0000313" key="1">
    <source>
        <dbReference type="EMBL" id="GCC51498.1"/>
    </source>
</evidence>
<dbReference type="AlphaFoldDB" id="A0A401U9B1"/>
<reference evidence="1 2" key="1">
    <citation type="submission" date="2018-11" db="EMBL/GenBank/DDBJ databases">
        <title>Chryseotalea sanarue gen. nov., sp., nov., a member of the family Cytophagaceae, isolated from a brackish lake in Hamamatsu Japan.</title>
        <authorList>
            <person name="Maejima Y."/>
            <person name="Iino T."/>
            <person name="Muraguchi Y."/>
            <person name="Fukuda K."/>
            <person name="Ohkuma M."/>
            <person name="Moriuchi R."/>
            <person name="Dohra H."/>
            <person name="Kimbara K."/>
            <person name="Shintani M."/>
        </authorList>
    </citation>
    <scope>NUCLEOTIDE SEQUENCE [LARGE SCALE GENOMIC DNA]</scope>
    <source>
        <strain evidence="1 2">Ys</strain>
    </source>
</reference>
<dbReference type="Proteomes" id="UP000288227">
    <property type="component" value="Unassembled WGS sequence"/>
</dbReference>
<evidence type="ECO:0008006" key="3">
    <source>
        <dbReference type="Google" id="ProtNLM"/>
    </source>
</evidence>
<accession>A0A401U9B1</accession>
<comment type="caution">
    <text evidence="1">The sequence shown here is derived from an EMBL/GenBank/DDBJ whole genome shotgun (WGS) entry which is preliminary data.</text>
</comment>
<sequence length="240" mass="25942">MAYASSCIQDEWSLFNNVAGLASLEQATATSAYDAKPRLEGANRSAVAIVLPTKIGVLGAGALHFGDKFYNEQLLLVGFSNQLGLASLGATINYIQYTALGFGTKAILTISAGGIAELSKSISIGAYILNINQPLLSEIEDEKVPTRLSLGIGIIPTKKVLLSTEISKEIDHNATFKTGMEYKATKKFSTRTGFSLYPNNIFFGIGFTQSKLSINYAYQYALTGLGESHQASLTYKWKER</sequence>
<dbReference type="Gene3D" id="2.40.160.60">
    <property type="entry name" value="Outer membrane protein transport protein (OMPP1/FadL/TodX)"/>
    <property type="match status" value="1"/>
</dbReference>
<dbReference type="EMBL" id="BHXQ01000003">
    <property type="protein sequence ID" value="GCC51498.1"/>
    <property type="molecule type" value="Genomic_DNA"/>
</dbReference>
<organism evidence="1 2">
    <name type="scientific">Chryseotalea sanaruensis</name>
    <dbReference type="NCBI Taxonomy" id="2482724"/>
    <lineage>
        <taxon>Bacteria</taxon>
        <taxon>Pseudomonadati</taxon>
        <taxon>Bacteroidota</taxon>
        <taxon>Cytophagia</taxon>
        <taxon>Cytophagales</taxon>
        <taxon>Chryseotaleaceae</taxon>
        <taxon>Chryseotalea</taxon>
    </lineage>
</organism>
<keyword evidence="2" id="KW-1185">Reference proteome</keyword>
<name>A0A401U9B1_9BACT</name>
<protein>
    <recommendedName>
        <fullName evidence="3">PorV/PorQ family protein</fullName>
    </recommendedName>
</protein>
<proteinExistence type="predicted"/>
<evidence type="ECO:0000313" key="2">
    <source>
        <dbReference type="Proteomes" id="UP000288227"/>
    </source>
</evidence>
<gene>
    <name evidence="1" type="ORF">SanaruYs_17230</name>
</gene>